<evidence type="ECO:0000256" key="5">
    <source>
        <dbReference type="ARBA" id="ARBA00022842"/>
    </source>
</evidence>
<organism evidence="11 12">
    <name type="scientific">Sediminispirochaeta smaragdinae (strain DSM 11293 / JCM 15392 / SEBR 4228)</name>
    <name type="common">Spirochaeta smaragdinae</name>
    <dbReference type="NCBI Taxonomy" id="573413"/>
    <lineage>
        <taxon>Bacteria</taxon>
        <taxon>Pseudomonadati</taxon>
        <taxon>Spirochaetota</taxon>
        <taxon>Spirochaetia</taxon>
        <taxon>Spirochaetales</taxon>
        <taxon>Spirochaetaceae</taxon>
        <taxon>Sediminispirochaeta</taxon>
    </lineage>
</organism>
<dbReference type="Proteomes" id="UP000002318">
    <property type="component" value="Chromosome"/>
</dbReference>
<evidence type="ECO:0000256" key="8">
    <source>
        <dbReference type="ARBA" id="ARBA00047683"/>
    </source>
</evidence>
<dbReference type="GO" id="GO:0046872">
    <property type="term" value="F:metal ion binding"/>
    <property type="evidence" value="ECO:0007669"/>
    <property type="project" value="UniProtKB-KW"/>
</dbReference>
<gene>
    <name evidence="11" type="ordered locus">Spirs_4120</name>
</gene>
<dbReference type="GO" id="GO:0004049">
    <property type="term" value="F:anthranilate synthase activity"/>
    <property type="evidence" value="ECO:0007669"/>
    <property type="project" value="UniProtKB-EC"/>
</dbReference>
<evidence type="ECO:0000256" key="3">
    <source>
        <dbReference type="ARBA" id="ARBA00020653"/>
    </source>
</evidence>
<comment type="function">
    <text evidence="7">Part of a heterotetrameric complex that catalyzes the two-step biosynthesis of anthranilate, an intermediate in the biosynthesis of L-tryptophan. In the first step, the glutamine-binding beta subunit (TrpG) of anthranilate synthase (AS) provides the glutamine amidotransferase activity which generates ammonia as a substrate that, along with chorismate, is used in the second step, catalyzed by the large alpha subunit of AS (TrpE) to produce anthranilate. In the absence of TrpG, TrpE can synthesize anthranilate directly from chorismate and high concentrations of ammonia.</text>
</comment>
<keyword evidence="6 11" id="KW-0456">Lyase</keyword>
<dbReference type="eggNOG" id="COG0147">
    <property type="taxonomic scope" value="Bacteria"/>
</dbReference>
<dbReference type="KEGG" id="ssm:Spirs_4120"/>
<evidence type="ECO:0000259" key="9">
    <source>
        <dbReference type="Pfam" id="PF00425"/>
    </source>
</evidence>
<dbReference type="PANTHER" id="PTHR11236:SF48">
    <property type="entry name" value="ISOCHORISMATE SYNTHASE MENF"/>
    <property type="match status" value="1"/>
</dbReference>
<feature type="domain" description="Chorismate-utilising enzyme C-terminal" evidence="9">
    <location>
        <begin position="213"/>
        <end position="466"/>
    </location>
</feature>
<dbReference type="Pfam" id="PF00425">
    <property type="entry name" value="Chorismate_bind"/>
    <property type="match status" value="1"/>
</dbReference>
<comment type="subunit">
    <text evidence="2">Heterotetramer consisting of two non-identical subunits: a beta subunit (TrpG) and a large alpha subunit (TrpE).</text>
</comment>
<dbReference type="HOGENOM" id="CLU_006493_9_3_12"/>
<evidence type="ECO:0000313" key="12">
    <source>
        <dbReference type="Proteomes" id="UP000002318"/>
    </source>
</evidence>
<evidence type="ECO:0000256" key="7">
    <source>
        <dbReference type="ARBA" id="ARBA00025634"/>
    </source>
</evidence>
<dbReference type="Gene3D" id="3.60.120.10">
    <property type="entry name" value="Anthranilate synthase"/>
    <property type="match status" value="1"/>
</dbReference>
<evidence type="ECO:0000256" key="1">
    <source>
        <dbReference type="ARBA" id="ARBA00001946"/>
    </source>
</evidence>
<evidence type="ECO:0000313" key="11">
    <source>
        <dbReference type="EMBL" id="ADK83200.1"/>
    </source>
</evidence>
<dbReference type="InterPro" id="IPR019999">
    <property type="entry name" value="Anth_synth_I-like"/>
</dbReference>
<name>E1R9N1_SEDSS</name>
<dbReference type="PANTHER" id="PTHR11236">
    <property type="entry name" value="AMINOBENZOATE/ANTHRANILATE SYNTHASE"/>
    <property type="match status" value="1"/>
</dbReference>
<sequence>MKREPKEQDKEKHLIKMIPGNGRAPHQLARLLNAKMLLESASFEDGKARYSLIMVDEAFRLVQRKDQIYFKCPEDRRELRYDVQGDILDALNEIANRYAPPHQDFPFPAGGVGYVSYEFSAKCDTIHFIDREDPLDMPEALFLFGHRFVIVDHRTSLLYLIGINYREHRINIESAMTELEQLLAKQSVLQEPVAKTMTVKHGTVVSGRSEEEREWYLKGVQRVREEIIAGNLLQGVLSRRIVFESDMSAIDAYVRLRAGDPSPYHFYFDFGDCQLFGASPEVHVSVKEGTASMKPIAGTKRRGKSREEDIEAEMALREDPKEKAEHLMLVDLARNDLGRVCKPGTIKVDDFMSIERFSQVMHIVSRVSGKLAPGKEGIDALRATFPAGTVSGAPKIKAIEILDAIEPHRRGFYSGVVGYLEPGGNLDSCITIRSALKKEGRFILQAGAGLVYDSIPENEYDETEAKLSALAQAVGLEAKA</sequence>
<keyword evidence="5" id="KW-0460">Magnesium</keyword>
<dbReference type="PRINTS" id="PR00095">
    <property type="entry name" value="ANTSNTHASEI"/>
</dbReference>
<keyword evidence="4" id="KW-0479">Metal-binding</keyword>
<accession>E1R9N1</accession>
<comment type="cofactor">
    <cofactor evidence="1">
        <name>Mg(2+)</name>
        <dbReference type="ChEBI" id="CHEBI:18420"/>
    </cofactor>
</comment>
<dbReference type="GO" id="GO:0000162">
    <property type="term" value="P:L-tryptophan biosynthetic process"/>
    <property type="evidence" value="ECO:0007669"/>
    <property type="project" value="TreeGrafter"/>
</dbReference>
<evidence type="ECO:0000256" key="2">
    <source>
        <dbReference type="ARBA" id="ARBA00011575"/>
    </source>
</evidence>
<dbReference type="SUPFAM" id="SSF56322">
    <property type="entry name" value="ADC synthase"/>
    <property type="match status" value="1"/>
</dbReference>
<dbReference type="STRING" id="573413.Spirs_4120"/>
<protein>
    <recommendedName>
        <fullName evidence="3">Anthranilate synthase component 1</fullName>
    </recommendedName>
</protein>
<keyword evidence="12" id="KW-1185">Reference proteome</keyword>
<reference evidence="11 12" key="1">
    <citation type="journal article" date="2010" name="Stand. Genomic Sci.">
        <title>Complete genome sequence of Spirochaeta smaragdinae type strain (SEBR 4228).</title>
        <authorList>
            <person name="Mavromatis K."/>
            <person name="Yasawong M."/>
            <person name="Chertkov O."/>
            <person name="Lapidus A."/>
            <person name="Lucas S."/>
            <person name="Nolan M."/>
            <person name="Del Rio T.G."/>
            <person name="Tice H."/>
            <person name="Cheng J.F."/>
            <person name="Pitluck S."/>
            <person name="Liolios K."/>
            <person name="Ivanova N."/>
            <person name="Tapia R."/>
            <person name="Han C."/>
            <person name="Bruce D."/>
            <person name="Goodwin L."/>
            <person name="Pati A."/>
            <person name="Chen A."/>
            <person name="Palaniappan K."/>
            <person name="Land M."/>
            <person name="Hauser L."/>
            <person name="Chang Y.J."/>
            <person name="Jeffries C.D."/>
            <person name="Detter J.C."/>
            <person name="Rohde M."/>
            <person name="Brambilla E."/>
            <person name="Spring S."/>
            <person name="Goker M."/>
            <person name="Sikorski J."/>
            <person name="Woyke T."/>
            <person name="Bristow J."/>
            <person name="Eisen J.A."/>
            <person name="Markowitz V."/>
            <person name="Hugenholtz P."/>
            <person name="Klenk H.P."/>
            <person name="Kyrpides N.C."/>
        </authorList>
    </citation>
    <scope>NUCLEOTIDE SEQUENCE [LARGE SCALE GENOMIC DNA]</scope>
    <source>
        <strain evidence="12">DSM 11293 / JCM 15392 / SEBR 4228</strain>
    </source>
</reference>
<dbReference type="InterPro" id="IPR015890">
    <property type="entry name" value="Chorismate_C"/>
</dbReference>
<feature type="domain" description="Anthranilate synthase component I N-terminal" evidence="10">
    <location>
        <begin position="28"/>
        <end position="160"/>
    </location>
</feature>
<evidence type="ECO:0000256" key="6">
    <source>
        <dbReference type="ARBA" id="ARBA00023239"/>
    </source>
</evidence>
<evidence type="ECO:0000259" key="10">
    <source>
        <dbReference type="Pfam" id="PF04715"/>
    </source>
</evidence>
<dbReference type="EMBL" id="CP002116">
    <property type="protein sequence ID" value="ADK83200.1"/>
    <property type="molecule type" value="Genomic_DNA"/>
</dbReference>
<comment type="catalytic activity">
    <reaction evidence="8">
        <text>chorismate + L-glutamine = anthranilate + pyruvate + L-glutamate + H(+)</text>
        <dbReference type="Rhea" id="RHEA:21732"/>
        <dbReference type="ChEBI" id="CHEBI:15361"/>
        <dbReference type="ChEBI" id="CHEBI:15378"/>
        <dbReference type="ChEBI" id="CHEBI:16567"/>
        <dbReference type="ChEBI" id="CHEBI:29748"/>
        <dbReference type="ChEBI" id="CHEBI:29985"/>
        <dbReference type="ChEBI" id="CHEBI:58359"/>
        <dbReference type="EC" id="4.1.3.27"/>
    </reaction>
</comment>
<dbReference type="InterPro" id="IPR006805">
    <property type="entry name" value="Anth_synth_I_N"/>
</dbReference>
<dbReference type="AlphaFoldDB" id="E1R9N1"/>
<evidence type="ECO:0000256" key="4">
    <source>
        <dbReference type="ARBA" id="ARBA00022723"/>
    </source>
</evidence>
<proteinExistence type="predicted"/>
<dbReference type="Pfam" id="PF04715">
    <property type="entry name" value="Anth_synt_I_N"/>
    <property type="match status" value="1"/>
</dbReference>
<dbReference type="RefSeq" id="WP_013256656.1">
    <property type="nucleotide sequence ID" value="NC_014364.1"/>
</dbReference>
<dbReference type="InterPro" id="IPR005801">
    <property type="entry name" value="ADC_synthase"/>
</dbReference>